<reference evidence="3" key="1">
    <citation type="submission" date="2024-05" db="EMBL/GenBank/DDBJ databases">
        <title>Planctomycetes of the genus Singulisphaera possess chitinolytic capabilities.</title>
        <authorList>
            <person name="Ivanova A."/>
        </authorList>
    </citation>
    <scope>NUCLEOTIDE SEQUENCE</scope>
    <source>
        <strain evidence="3">Ch08T</strain>
    </source>
</reference>
<sequence>MDGAINLRTTVLGPFLLGLMVVLSGVSSADERLSGKISAIDRIARTVSVRALGSGADKSLRIDRETVVAGLPGSDNWAGLNVGQVIIATFDAATEATKKIQVVVSTAPTGLVPRTGDSQLTPSTTRPSSPENRRGSTRADANRAYGLTLATAMSIDSELTYEMIVPGVRAAEWVVVAAQAPELPGQMNVRSSLDPGGNPTWDLSPGNRPLLVSRIAASSHENFNSISARAHYHSTLLSRHLYRRRAGEEATDAIPLGAEERRRALAKGGTYELDAPEFRRWISAESLPMNPSESEIDYARRVFLTIKQSFTYEYRETMDRRLSRVCAVRRSDCGGLSILFAAVLRTQGIPARILVGRWATSAVPGAQLGGIPYYQWHVKAEFYAEGVGWIPVDPAASLIYDHSREGLRYFGHDEGDFLTLHVDPDLVLDTVHFGPQPTPFLNGGLGVWVVGSGSLEKVRIRQDWQVREVEASPRSSRLARSLSDAPTSR</sequence>
<feature type="domain" description="Transglutaminase-like" evidence="2">
    <location>
        <begin position="325"/>
        <end position="396"/>
    </location>
</feature>
<dbReference type="SUPFAM" id="SSF54001">
    <property type="entry name" value="Cysteine proteinases"/>
    <property type="match status" value="1"/>
</dbReference>
<dbReference type="Pfam" id="PF01841">
    <property type="entry name" value="Transglut_core"/>
    <property type="match status" value="1"/>
</dbReference>
<dbReference type="EMBL" id="CP155447">
    <property type="protein sequence ID" value="XBH07676.1"/>
    <property type="molecule type" value="Genomic_DNA"/>
</dbReference>
<feature type="compositionally biased region" description="Polar residues" evidence="1">
    <location>
        <begin position="116"/>
        <end position="130"/>
    </location>
</feature>
<evidence type="ECO:0000313" key="3">
    <source>
        <dbReference type="EMBL" id="XBH07676.1"/>
    </source>
</evidence>
<proteinExistence type="predicted"/>
<gene>
    <name evidence="3" type="ORF">V5E97_17050</name>
</gene>
<dbReference type="InterPro" id="IPR038765">
    <property type="entry name" value="Papain-like_cys_pep_sf"/>
</dbReference>
<organism evidence="3">
    <name type="scientific">Singulisphaera sp. Ch08</name>
    <dbReference type="NCBI Taxonomy" id="3120278"/>
    <lineage>
        <taxon>Bacteria</taxon>
        <taxon>Pseudomonadati</taxon>
        <taxon>Planctomycetota</taxon>
        <taxon>Planctomycetia</taxon>
        <taxon>Isosphaerales</taxon>
        <taxon>Isosphaeraceae</taxon>
        <taxon>Singulisphaera</taxon>
    </lineage>
</organism>
<feature type="region of interest" description="Disordered" evidence="1">
    <location>
        <begin position="111"/>
        <end position="142"/>
    </location>
</feature>
<dbReference type="AlphaFoldDB" id="A0AAU7CRC3"/>
<dbReference type="InterPro" id="IPR002931">
    <property type="entry name" value="Transglutaminase-like"/>
</dbReference>
<evidence type="ECO:0000259" key="2">
    <source>
        <dbReference type="SMART" id="SM00460"/>
    </source>
</evidence>
<dbReference type="PANTHER" id="PTHR33490">
    <property type="entry name" value="BLR5614 PROTEIN-RELATED"/>
    <property type="match status" value="1"/>
</dbReference>
<dbReference type="Gene3D" id="3.10.620.30">
    <property type="match status" value="1"/>
</dbReference>
<protein>
    <submittedName>
        <fullName evidence="3">Transglutaminase-like domain-containing protein</fullName>
    </submittedName>
</protein>
<evidence type="ECO:0000256" key="1">
    <source>
        <dbReference type="SAM" id="MobiDB-lite"/>
    </source>
</evidence>
<dbReference type="SMART" id="SM00460">
    <property type="entry name" value="TGc"/>
    <property type="match status" value="1"/>
</dbReference>
<accession>A0AAU7CRC3</accession>
<name>A0AAU7CRC3_9BACT</name>
<dbReference type="RefSeq" id="WP_406700516.1">
    <property type="nucleotide sequence ID" value="NZ_CP155447.1"/>
</dbReference>